<name>A0AAE0LDL5_9CHLO</name>
<evidence type="ECO:0000256" key="8">
    <source>
        <dbReference type="SAM" id="SignalP"/>
    </source>
</evidence>
<feature type="active site" description="Charge relay system" evidence="7">
    <location>
        <position position="292"/>
    </location>
</feature>
<feature type="binding site" evidence="7">
    <location>
        <position position="531"/>
    </location>
    <ligand>
        <name>Ca(2+)</name>
        <dbReference type="ChEBI" id="CHEBI:29108"/>
    </ligand>
</feature>
<dbReference type="PANTHER" id="PTHR14218:SF15">
    <property type="entry name" value="TRIPEPTIDYL-PEPTIDASE 1"/>
    <property type="match status" value="1"/>
</dbReference>
<dbReference type="PANTHER" id="PTHR14218">
    <property type="entry name" value="PROTEASE S8 TRIPEPTIDYL PEPTIDASE I CLN2"/>
    <property type="match status" value="1"/>
</dbReference>
<gene>
    <name evidence="10" type="ORF">CYMTET_11302</name>
</gene>
<evidence type="ECO:0000256" key="7">
    <source>
        <dbReference type="PROSITE-ProRule" id="PRU01032"/>
    </source>
</evidence>
<dbReference type="InterPro" id="IPR023828">
    <property type="entry name" value="Peptidase_S8_Ser-AS"/>
</dbReference>
<evidence type="ECO:0000259" key="9">
    <source>
        <dbReference type="PROSITE" id="PS51695"/>
    </source>
</evidence>
<dbReference type="CDD" id="cd04056">
    <property type="entry name" value="Peptidases_S53"/>
    <property type="match status" value="1"/>
</dbReference>
<evidence type="ECO:0000313" key="11">
    <source>
        <dbReference type="Proteomes" id="UP001190700"/>
    </source>
</evidence>
<evidence type="ECO:0000256" key="3">
    <source>
        <dbReference type="ARBA" id="ARBA00022801"/>
    </source>
</evidence>
<dbReference type="Pfam" id="PF09286">
    <property type="entry name" value="Pro-kuma_activ"/>
    <property type="match status" value="1"/>
</dbReference>
<keyword evidence="2 7" id="KW-0479">Metal-binding</keyword>
<evidence type="ECO:0000256" key="6">
    <source>
        <dbReference type="ARBA" id="ARBA00023145"/>
    </source>
</evidence>
<protein>
    <recommendedName>
        <fullName evidence="9">Peptidase S53 domain-containing protein</fullName>
    </recommendedName>
</protein>
<dbReference type="PROSITE" id="PS00138">
    <property type="entry name" value="SUBTILASE_SER"/>
    <property type="match status" value="1"/>
</dbReference>
<feature type="binding site" evidence="7">
    <location>
        <position position="532"/>
    </location>
    <ligand>
        <name>Ca(2+)</name>
        <dbReference type="ChEBI" id="CHEBI:29108"/>
    </ligand>
</feature>
<feature type="chain" id="PRO_5042128484" description="Peptidase S53 domain-containing protein" evidence="8">
    <location>
        <begin position="20"/>
        <end position="570"/>
    </location>
</feature>
<dbReference type="GO" id="GO:0008240">
    <property type="term" value="F:tripeptidyl-peptidase activity"/>
    <property type="evidence" value="ECO:0007669"/>
    <property type="project" value="TreeGrafter"/>
</dbReference>
<feature type="domain" description="Peptidase S53" evidence="9">
    <location>
        <begin position="213"/>
        <end position="570"/>
    </location>
</feature>
<evidence type="ECO:0000256" key="4">
    <source>
        <dbReference type="ARBA" id="ARBA00022825"/>
    </source>
</evidence>
<dbReference type="GO" id="GO:0006508">
    <property type="term" value="P:proteolysis"/>
    <property type="evidence" value="ECO:0007669"/>
    <property type="project" value="UniProtKB-KW"/>
</dbReference>
<evidence type="ECO:0000256" key="5">
    <source>
        <dbReference type="ARBA" id="ARBA00022837"/>
    </source>
</evidence>
<keyword evidence="11" id="KW-1185">Reference proteome</keyword>
<feature type="active site" description="Charge relay system" evidence="7">
    <location>
        <position position="490"/>
    </location>
</feature>
<comment type="caution">
    <text evidence="10">The sequence shown here is derived from an EMBL/GenBank/DDBJ whole genome shotgun (WGS) entry which is preliminary data.</text>
</comment>
<dbReference type="GO" id="GO:0004252">
    <property type="term" value="F:serine-type endopeptidase activity"/>
    <property type="evidence" value="ECO:0007669"/>
    <property type="project" value="UniProtKB-UniRule"/>
</dbReference>
<feature type="binding site" evidence="7">
    <location>
        <position position="550"/>
    </location>
    <ligand>
        <name>Ca(2+)</name>
        <dbReference type="ChEBI" id="CHEBI:29108"/>
    </ligand>
</feature>
<dbReference type="AlphaFoldDB" id="A0AAE0LDL5"/>
<dbReference type="PROSITE" id="PS51695">
    <property type="entry name" value="SEDOLISIN"/>
    <property type="match status" value="1"/>
</dbReference>
<dbReference type="Pfam" id="PF00082">
    <property type="entry name" value="Peptidase_S8"/>
    <property type="match status" value="1"/>
</dbReference>
<proteinExistence type="predicted"/>
<dbReference type="InterPro" id="IPR036852">
    <property type="entry name" value="Peptidase_S8/S53_dom_sf"/>
</dbReference>
<dbReference type="InterPro" id="IPR015366">
    <property type="entry name" value="S53_propep"/>
</dbReference>
<accession>A0AAE0LDL5</accession>
<organism evidence="10 11">
    <name type="scientific">Cymbomonas tetramitiformis</name>
    <dbReference type="NCBI Taxonomy" id="36881"/>
    <lineage>
        <taxon>Eukaryota</taxon>
        <taxon>Viridiplantae</taxon>
        <taxon>Chlorophyta</taxon>
        <taxon>Pyramimonadophyceae</taxon>
        <taxon>Pyramimonadales</taxon>
        <taxon>Pyramimonadaceae</taxon>
        <taxon>Cymbomonas</taxon>
    </lineage>
</organism>
<keyword evidence="1 7" id="KW-0645">Protease</keyword>
<dbReference type="InterPro" id="IPR050819">
    <property type="entry name" value="Tripeptidyl-peptidase_I"/>
</dbReference>
<reference evidence="10 11" key="1">
    <citation type="journal article" date="2015" name="Genome Biol. Evol.">
        <title>Comparative Genomics of a Bacterivorous Green Alga Reveals Evolutionary Causalities and Consequences of Phago-Mixotrophic Mode of Nutrition.</title>
        <authorList>
            <person name="Burns J.A."/>
            <person name="Paasch A."/>
            <person name="Narechania A."/>
            <person name="Kim E."/>
        </authorList>
    </citation>
    <scope>NUCLEOTIDE SEQUENCE [LARGE SCALE GENOMIC DNA]</scope>
    <source>
        <strain evidence="10 11">PLY_AMNH</strain>
    </source>
</reference>
<evidence type="ECO:0000256" key="2">
    <source>
        <dbReference type="ARBA" id="ARBA00022723"/>
    </source>
</evidence>
<keyword evidence="3 7" id="KW-0378">Hydrolase</keyword>
<evidence type="ECO:0000313" key="10">
    <source>
        <dbReference type="EMBL" id="KAK3280880.1"/>
    </source>
</evidence>
<dbReference type="GO" id="GO:0046872">
    <property type="term" value="F:metal ion binding"/>
    <property type="evidence" value="ECO:0007669"/>
    <property type="project" value="UniProtKB-UniRule"/>
</dbReference>
<dbReference type="CDD" id="cd11377">
    <property type="entry name" value="Pro-peptidase_S53"/>
    <property type="match status" value="1"/>
</dbReference>
<keyword evidence="4 7" id="KW-0720">Serine protease</keyword>
<dbReference type="Gene3D" id="3.40.50.200">
    <property type="entry name" value="Peptidase S8/S53 domain"/>
    <property type="match status" value="1"/>
</dbReference>
<feature type="signal peptide" evidence="8">
    <location>
        <begin position="1"/>
        <end position="19"/>
    </location>
</feature>
<dbReference type="Proteomes" id="UP001190700">
    <property type="component" value="Unassembled WGS sequence"/>
</dbReference>
<dbReference type="SUPFAM" id="SSF54897">
    <property type="entry name" value="Protease propeptides/inhibitors"/>
    <property type="match status" value="1"/>
</dbReference>
<evidence type="ECO:0000256" key="1">
    <source>
        <dbReference type="ARBA" id="ARBA00022670"/>
    </source>
</evidence>
<dbReference type="SUPFAM" id="SSF52743">
    <property type="entry name" value="Subtilisin-like"/>
    <property type="match status" value="1"/>
</dbReference>
<dbReference type="SMART" id="SM00944">
    <property type="entry name" value="Pro-kuma_activ"/>
    <property type="match status" value="1"/>
</dbReference>
<keyword evidence="8" id="KW-0732">Signal</keyword>
<keyword evidence="6" id="KW-0865">Zymogen</keyword>
<feature type="active site" description="Charge relay system" evidence="7">
    <location>
        <position position="288"/>
    </location>
</feature>
<feature type="binding site" evidence="7">
    <location>
        <position position="552"/>
    </location>
    <ligand>
        <name>Ca(2+)</name>
        <dbReference type="ChEBI" id="CHEBI:29108"/>
    </ligand>
</feature>
<sequence length="570" mass="60752">MQVRSVALLCAVSLAVVDAARLVSDSRRVMEPGVFLEATPSWTQGRRCQDSHTISALIMLKHTPEGRAQLEETFWAVSNPQNPRYGQYLTQDQLTDIIKAPAEALVTVVDWLKSEGVTNFQVSANLDAVNVILPAPKAEKLFDTTFFEFKHSTANQTILRTGKPYTLPTFVANVVDLVADIIRFPAIPSVKIVEEEGVGAWPSDCGSHCKSGWTTPGVLTQRYKLGAAPSTVTSGSTFATAEFQGQLYTEKILNDFASDCNLPNGVKVDHQIGPDSGSFVCNLGACTESLLDIEYIKAVGGAIPLTNVYSSTYSLLDWANTVLNLGDKDMPLVHSVSYGNDEKQQTGAEYMYQVNTAFAKFGARGASILFASGDQGVYGRTGPGQKVFNPDFPGGSPYHTSVGGTDFLTDQIGDEKTWQDGGGGFSNTFGIPSYQAEAVAGYKSSGVELPPADLWNNTGRGYPDVSALAGVKAPYCVRNGPIYAGVGGTSAACPVVAGIFAKLNDVRMSAGKPPLGFLNPFIYQNAAGFNDVTTGKNNANGPYGFEATKGWDAATGMGTPDFEKLAKLVV</sequence>
<comment type="cofactor">
    <cofactor evidence="7">
        <name>Ca(2+)</name>
        <dbReference type="ChEBI" id="CHEBI:29108"/>
    </cofactor>
    <text evidence="7">Binds 1 Ca(2+) ion per subunit.</text>
</comment>
<dbReference type="InterPro" id="IPR000209">
    <property type="entry name" value="Peptidase_S8/S53_dom"/>
</dbReference>
<keyword evidence="5 7" id="KW-0106">Calcium</keyword>
<dbReference type="InterPro" id="IPR030400">
    <property type="entry name" value="Sedolisin_dom"/>
</dbReference>
<dbReference type="EMBL" id="LGRX02004212">
    <property type="protein sequence ID" value="KAK3280880.1"/>
    <property type="molecule type" value="Genomic_DNA"/>
</dbReference>